<dbReference type="InterPro" id="IPR005146">
    <property type="entry name" value="B3/B4_tRNA-bd"/>
</dbReference>
<protein>
    <submittedName>
        <fullName evidence="4">B3/4 domain</fullName>
    </submittedName>
    <submittedName>
        <fullName evidence="2">Phenylalanine--tRNA ligase beta subunit-related protein</fullName>
    </submittedName>
</protein>
<accession>A0A3P8MFE9</accession>
<dbReference type="OrthoDB" id="276580at2"/>
<dbReference type="PANTHER" id="PTHR39209">
    <property type="match status" value="1"/>
</dbReference>
<dbReference type="SMART" id="SM00873">
    <property type="entry name" value="B3_4"/>
    <property type="match status" value="1"/>
</dbReference>
<dbReference type="EMBL" id="UZVY01000007">
    <property type="protein sequence ID" value="VDR42583.1"/>
    <property type="molecule type" value="Genomic_DNA"/>
</dbReference>
<dbReference type="GO" id="GO:0003723">
    <property type="term" value="F:RNA binding"/>
    <property type="evidence" value="ECO:0007669"/>
    <property type="project" value="InterPro"/>
</dbReference>
<gene>
    <name evidence="3" type="ORF">NCTC10126_00145</name>
    <name evidence="4" type="ORF">NCTC10126_01110</name>
    <name evidence="2" type="ORF">NPA07_01655</name>
</gene>
<dbReference type="EMBL" id="CP101806">
    <property type="protein sequence ID" value="UUD35560.1"/>
    <property type="molecule type" value="Genomic_DNA"/>
</dbReference>
<keyword evidence="6" id="KW-1185">Reference proteome</keyword>
<reference evidence="4 5" key="1">
    <citation type="submission" date="2018-12" db="EMBL/GenBank/DDBJ databases">
        <authorList>
            <consortium name="Pathogen Informatics"/>
        </authorList>
    </citation>
    <scope>NUCLEOTIDE SEQUENCE [LARGE SCALE GENOMIC DNA]</scope>
    <source>
        <strain evidence="4 5">NCTC10126</strain>
    </source>
</reference>
<proteinExistence type="predicted"/>
<organism evidence="4 5">
    <name type="scientific">Mycoplasmopsis caviae</name>
    <dbReference type="NCBI Taxonomy" id="55603"/>
    <lineage>
        <taxon>Bacteria</taxon>
        <taxon>Bacillati</taxon>
        <taxon>Mycoplasmatota</taxon>
        <taxon>Mycoplasmoidales</taxon>
        <taxon>Metamycoplasmataceae</taxon>
        <taxon>Mycoplasmopsis</taxon>
    </lineage>
</organism>
<dbReference type="GO" id="GO:0004826">
    <property type="term" value="F:phenylalanine-tRNA ligase activity"/>
    <property type="evidence" value="ECO:0007669"/>
    <property type="project" value="InterPro"/>
</dbReference>
<evidence type="ECO:0000313" key="3">
    <source>
        <dbReference type="EMBL" id="VDR41666.1"/>
    </source>
</evidence>
<keyword evidence="2" id="KW-0436">Ligase</keyword>
<dbReference type="InterPro" id="IPR020825">
    <property type="entry name" value="Phe-tRNA_synthase-like_B3/B4"/>
</dbReference>
<dbReference type="AlphaFoldDB" id="A0A3P8MFE9"/>
<sequence>MKKFIVEESFFELFPNARLGVVLIRKFNNKIANEGIKRLLKDANKKAVKYVSESMVFSDNPRIKIWRDAFTKFKTKKGARSSIEALLKRIEKGNPVNSINPLVDIYNIASLEFGLPCGAEDMKKIDGDLLLGITKGGDEFCALGEDYNSPTLEGEICYRDNLGAVCRCLNWRDGKRTMIDDNTESAFLVMEIIDKNDTELNNSLINAINRVVELSQNYLGAQCSIHFIDSNNPMLDTEQN</sequence>
<name>A0A3P8MFE9_9BACT</name>
<dbReference type="EMBL" id="UZVY01000001">
    <property type="protein sequence ID" value="VDR41666.1"/>
    <property type="molecule type" value="Genomic_DNA"/>
</dbReference>
<dbReference type="Proteomes" id="UP001058569">
    <property type="component" value="Chromosome"/>
</dbReference>
<reference evidence="2" key="2">
    <citation type="submission" date="2022-07" db="EMBL/GenBank/DDBJ databases">
        <title>Complete genome of Mycoplasma caviae type strain G122.</title>
        <authorList>
            <person name="Spergser J."/>
        </authorList>
    </citation>
    <scope>NUCLEOTIDE SEQUENCE</scope>
    <source>
        <strain evidence="2">G122</strain>
    </source>
</reference>
<evidence type="ECO:0000313" key="6">
    <source>
        <dbReference type="Proteomes" id="UP001058569"/>
    </source>
</evidence>
<dbReference type="SUPFAM" id="SSF56037">
    <property type="entry name" value="PheT/TilS domain"/>
    <property type="match status" value="1"/>
</dbReference>
<evidence type="ECO:0000313" key="5">
    <source>
        <dbReference type="Proteomes" id="UP000280036"/>
    </source>
</evidence>
<feature type="domain" description="B3/B4 tRNA-binding" evidence="1">
    <location>
        <begin position="64"/>
        <end position="220"/>
    </location>
</feature>
<evidence type="ECO:0000313" key="2">
    <source>
        <dbReference type="EMBL" id="UUD35560.1"/>
    </source>
</evidence>
<dbReference type="PANTHER" id="PTHR39209:SF2">
    <property type="entry name" value="CYTOPLASMIC PROTEIN"/>
    <property type="match status" value="1"/>
</dbReference>
<dbReference type="Gene3D" id="3.50.40.10">
    <property type="entry name" value="Phenylalanyl-trna Synthetase, Chain B, domain 3"/>
    <property type="match status" value="1"/>
</dbReference>
<dbReference type="Pfam" id="PF03483">
    <property type="entry name" value="B3_4"/>
    <property type="match status" value="1"/>
</dbReference>
<dbReference type="Proteomes" id="UP000280036">
    <property type="component" value="Unassembled WGS sequence"/>
</dbReference>
<evidence type="ECO:0000313" key="4">
    <source>
        <dbReference type="EMBL" id="VDR42583.1"/>
    </source>
</evidence>
<dbReference type="RefSeq" id="WP_126117948.1">
    <property type="nucleotide sequence ID" value="NZ_CP101806.1"/>
</dbReference>
<evidence type="ECO:0000259" key="1">
    <source>
        <dbReference type="SMART" id="SM00873"/>
    </source>
</evidence>